<evidence type="ECO:0000313" key="2">
    <source>
        <dbReference type="Proteomes" id="UP001589799"/>
    </source>
</evidence>
<comment type="caution">
    <text evidence="1">The sequence shown here is derived from an EMBL/GenBank/DDBJ whole genome shotgun (WGS) entry which is preliminary data.</text>
</comment>
<sequence>MRTGRCLQIEGKLPSLLLHLLRSDIQALFHNFDPGLKRIQIECDIADEPPQAAGPGLRVATGFSAGVDSFAALKWFEATGTQSALKVTDLFTFDVGAFNTDLEGQTRAAASLFNGAADRVSSFATATDRHYHIVHSNIVDAYRVDKNYDFMRTHTMRNASAAALFEHEIDTYLYASGYGYSELNLRGSESLANIDAILLPLISPGKLRMICANAGETRIEKTIKIASDPIVRSMLDVCVQVARNRARSYGATKNCSRCAKCYRTMATLDAIGEIDNFAGVFDVPYYRKNRDVILADLRRRAAESPIDRSIAALFTNA</sequence>
<reference evidence="1 2" key="1">
    <citation type="submission" date="2024-09" db="EMBL/GenBank/DDBJ databases">
        <authorList>
            <person name="Sun Q."/>
            <person name="Mori K."/>
        </authorList>
    </citation>
    <scope>NUCLEOTIDE SEQUENCE [LARGE SCALE GENOMIC DNA]</scope>
    <source>
        <strain evidence="1 2">KCTC 22789</strain>
    </source>
</reference>
<keyword evidence="2" id="KW-1185">Reference proteome</keyword>
<accession>A0ABV6HZD4</accession>
<evidence type="ECO:0000313" key="1">
    <source>
        <dbReference type="EMBL" id="MFC0339339.1"/>
    </source>
</evidence>
<dbReference type="Proteomes" id="UP001589799">
    <property type="component" value="Unassembled WGS sequence"/>
</dbReference>
<evidence type="ECO:0008006" key="3">
    <source>
        <dbReference type="Google" id="ProtNLM"/>
    </source>
</evidence>
<proteinExistence type="predicted"/>
<protein>
    <recommendedName>
        <fullName evidence="3">7-cyano-7-deazaguanine synthase</fullName>
    </recommendedName>
</protein>
<dbReference type="EMBL" id="JBHLWE010000002">
    <property type="protein sequence ID" value="MFC0339339.1"/>
    <property type="molecule type" value="Genomic_DNA"/>
</dbReference>
<name>A0ABV6HZD4_9RHOB</name>
<organism evidence="1 2">
    <name type="scientific">Paracoccus niistensis</name>
    <dbReference type="NCBI Taxonomy" id="632935"/>
    <lineage>
        <taxon>Bacteria</taxon>
        <taxon>Pseudomonadati</taxon>
        <taxon>Pseudomonadota</taxon>
        <taxon>Alphaproteobacteria</taxon>
        <taxon>Rhodobacterales</taxon>
        <taxon>Paracoccaceae</taxon>
        <taxon>Paracoccus</taxon>
    </lineage>
</organism>
<gene>
    <name evidence="1" type="ORF">ACFFII_00975</name>
</gene>